<dbReference type="PANTHER" id="PTHR30006:SF24">
    <property type="entry name" value="SLL0237 PROTEIN"/>
    <property type="match status" value="1"/>
</dbReference>
<evidence type="ECO:0000256" key="1">
    <source>
        <dbReference type="ARBA" id="ARBA00022729"/>
    </source>
</evidence>
<dbReference type="eggNOG" id="COG1840">
    <property type="taxonomic scope" value="Bacteria"/>
</dbReference>
<gene>
    <name evidence="3" type="ORF">HSACCH_02360</name>
</gene>
<dbReference type="Proteomes" id="UP000012063">
    <property type="component" value="Unassembled WGS sequence"/>
</dbReference>
<dbReference type="AlphaFoldDB" id="M5EH99"/>
<sequence length="371" mass="42744">MKLKKQFITGSISLILLAVLLLTVAVSVQAQENWEEIVAAAKEEGEVTIYSTTSRVYDAAELFEAEYGIQVDAHRLSEVELIERVRAESQTGQQNIDIVIIEDLTTMRELLIRPGYLVNYIPPEAKANIPEKYHEPLVLGYINRVYGYNTQVYYEEPIENIWQFTDPEWAGRFMIRDPQITGEHLNYFSEIVRRSDEMAASYEEFYGEPLEITEDNAGLEFIKRLAQNDPVVMDSDTRISEAVGTRGQEDPPLGFTYVYSKHRDIENKNLALDYMRNIEPNLGYYYGLYVQLAGEARNPNAAKVLANFLVGPEGFSPWADDIGVYSMNENVEFHPMDKPWGYWEERLWTYDPDFAAQQRGIITDVWQRSIQ</sequence>
<organism evidence="3 4">
    <name type="scientific">Halanaerobium saccharolyticum subsp. saccharolyticum DSM 6643</name>
    <dbReference type="NCBI Taxonomy" id="1293054"/>
    <lineage>
        <taxon>Bacteria</taxon>
        <taxon>Bacillati</taxon>
        <taxon>Bacillota</taxon>
        <taxon>Clostridia</taxon>
        <taxon>Halanaerobiales</taxon>
        <taxon>Halanaerobiaceae</taxon>
        <taxon>Halanaerobium</taxon>
    </lineage>
</organism>
<dbReference type="Gene3D" id="3.40.190.10">
    <property type="entry name" value="Periplasmic binding protein-like II"/>
    <property type="match status" value="2"/>
</dbReference>
<accession>M5EH99</accession>
<evidence type="ECO:0000313" key="4">
    <source>
        <dbReference type="Proteomes" id="UP000012063"/>
    </source>
</evidence>
<dbReference type="EMBL" id="CAUI01000023">
    <property type="protein sequence ID" value="CCU80845.1"/>
    <property type="molecule type" value="Genomic_DNA"/>
</dbReference>
<dbReference type="SUPFAM" id="SSF53850">
    <property type="entry name" value="Periplasmic binding protein-like II"/>
    <property type="match status" value="1"/>
</dbReference>
<dbReference type="STRING" id="1293054.HSACCH_02360"/>
<name>M5EH99_9FIRM</name>
<dbReference type="InParanoid" id="M5EH99"/>
<feature type="chain" id="PRO_5004066054" description="Iron(III) transport system substrate-binding protein" evidence="2">
    <location>
        <begin position="31"/>
        <end position="371"/>
    </location>
</feature>
<dbReference type="OrthoDB" id="366726at2"/>
<dbReference type="RefSeq" id="WP_005490123.1">
    <property type="nucleotide sequence ID" value="NZ_CAUI01000023.1"/>
</dbReference>
<evidence type="ECO:0000313" key="3">
    <source>
        <dbReference type="EMBL" id="CCU80845.1"/>
    </source>
</evidence>
<comment type="caution">
    <text evidence="3">The sequence shown here is derived from an EMBL/GenBank/DDBJ whole genome shotgun (WGS) entry which is preliminary data.</text>
</comment>
<dbReference type="PANTHER" id="PTHR30006">
    <property type="entry name" value="THIAMINE-BINDING PERIPLASMIC PROTEIN-RELATED"/>
    <property type="match status" value="1"/>
</dbReference>
<evidence type="ECO:0008006" key="5">
    <source>
        <dbReference type="Google" id="ProtNLM"/>
    </source>
</evidence>
<keyword evidence="4" id="KW-1185">Reference proteome</keyword>
<keyword evidence="1 2" id="KW-0732">Signal</keyword>
<proteinExistence type="predicted"/>
<reference evidence="4" key="1">
    <citation type="journal article" date="2013" name="Genome Announc.">
        <title>Genome Sequence of Halanaerobium saccharolyticum subsp. saccharolyticum Strain DSM 6643T, a Halophilic Hydrogen-Producing Bacterium.</title>
        <authorList>
            <person name="Kivisto A."/>
            <person name="Larjo A."/>
            <person name="Ciranna A."/>
            <person name="Santala V."/>
            <person name="Roos C."/>
            <person name="Karp M."/>
        </authorList>
    </citation>
    <scope>NUCLEOTIDE SEQUENCE [LARGE SCALE GENOMIC DNA]</scope>
    <source>
        <strain evidence="4">DSM 6643</strain>
    </source>
</reference>
<protein>
    <recommendedName>
        <fullName evidence="5">Iron(III) transport system substrate-binding protein</fullName>
    </recommendedName>
</protein>
<dbReference type="Pfam" id="PF13531">
    <property type="entry name" value="SBP_bac_11"/>
    <property type="match status" value="1"/>
</dbReference>
<feature type="signal peptide" evidence="2">
    <location>
        <begin position="1"/>
        <end position="30"/>
    </location>
</feature>
<evidence type="ECO:0000256" key="2">
    <source>
        <dbReference type="SAM" id="SignalP"/>
    </source>
</evidence>